<evidence type="ECO:0000256" key="2">
    <source>
        <dbReference type="ARBA" id="ARBA00023157"/>
    </source>
</evidence>
<comment type="caution">
    <text evidence="3">Lacks conserved residue(s) required for the propagation of feature annotation.</text>
</comment>
<dbReference type="PANTHER" id="PTHR46219">
    <property type="entry name" value="PROTEIN CBG11138"/>
    <property type="match status" value="1"/>
</dbReference>
<keyword evidence="2" id="KW-1015">Disulfide bond</keyword>
<feature type="domain" description="ShKT" evidence="5">
    <location>
        <begin position="72"/>
        <end position="112"/>
    </location>
</feature>
<name>A0AAE9EX91_CAEBR</name>
<dbReference type="Proteomes" id="UP000829354">
    <property type="component" value="Chromosome V"/>
</dbReference>
<dbReference type="AlphaFoldDB" id="A0AAE9EX91"/>
<dbReference type="PROSITE" id="PS51670">
    <property type="entry name" value="SHKT"/>
    <property type="match status" value="1"/>
</dbReference>
<dbReference type="SMART" id="SM00254">
    <property type="entry name" value="ShKT"/>
    <property type="match status" value="2"/>
</dbReference>
<dbReference type="FunFam" id="1.10.10.1940:FF:000002">
    <property type="entry name" value="PHAryngeal gland Toxin-related"/>
    <property type="match status" value="1"/>
</dbReference>
<sequence>MLKLFFSISILFLVAHGAIELGCSSPPLPRSNGGCPPGFTNVTDGCCLDSDTYIVTPSTTPTPTTVTTARPCQDKINPATGTSDCPKRAYLCTDPTYRKVMKDQCAKTCGYCTTGLTTTAPECSDKINPNTGTSDCPKKKYLCTDPTYKGLMKEQLILRIDERFDVEGFKILENWKRSGLLILALNIETISLKILESVNKLLFYWSTFRQIDIFYDNFEYDPCNFFDVPFEKLSENSIRIELTIRNRLRPSLVKLKLTNEISLKVLGNLLVMGRVLNHFKVFDIQSLRKTCHGIRSCVDFLKPDPEIEKYAIDMRTDRNSSANIELQGYRNSKSIPYKKTEESQTFIPRILADFETNLKYQKTCLEDLKLFFNDSTGRQSETRKFLDGFKLILMRRPEFLKVKKLELYSVRAEDVMQILPYLDPKSLENLEISNPYYGTSRLFKPKSVPFDIEEIAKTEQWKNSKELYLKTDEISTPIHKMNLNNFSKIFMVSVARICSEDIAYLKNNLLTLKLRRFIICFKEFVEDPQLTDLLGQPRTITRHERICHGTSRKGMEILVETEQWRSLKKFSFGEIENVDVNWLLNLERIRFSVGKFLAEDIWILVQNFLNKNYPIQSYVDIYLTENADVNNMLMFLEEQNVIVKNEPISERDANTYIHTQRFTFPNEDKILLLKMNHWKIYGFVGRSSRYN</sequence>
<dbReference type="Gene3D" id="1.10.10.1870">
    <property type="entry name" value="ShTK domain-like"/>
    <property type="match status" value="1"/>
</dbReference>
<evidence type="ECO:0000313" key="7">
    <source>
        <dbReference type="Proteomes" id="UP000829354"/>
    </source>
</evidence>
<dbReference type="Gene3D" id="1.10.10.1940">
    <property type="match status" value="1"/>
</dbReference>
<feature type="signal peptide" evidence="4">
    <location>
        <begin position="1"/>
        <end position="17"/>
    </location>
</feature>
<organism evidence="6 7">
    <name type="scientific">Caenorhabditis briggsae</name>
    <dbReference type="NCBI Taxonomy" id="6238"/>
    <lineage>
        <taxon>Eukaryota</taxon>
        <taxon>Metazoa</taxon>
        <taxon>Ecdysozoa</taxon>
        <taxon>Nematoda</taxon>
        <taxon>Chromadorea</taxon>
        <taxon>Rhabditida</taxon>
        <taxon>Rhabditina</taxon>
        <taxon>Rhabditomorpha</taxon>
        <taxon>Rhabditoidea</taxon>
        <taxon>Rhabditidae</taxon>
        <taxon>Peloderinae</taxon>
        <taxon>Caenorhabditis</taxon>
    </lineage>
</organism>
<keyword evidence="7" id="KW-1185">Reference proteome</keyword>
<evidence type="ECO:0000313" key="6">
    <source>
        <dbReference type="EMBL" id="UMM33562.1"/>
    </source>
</evidence>
<reference evidence="6 7" key="1">
    <citation type="submission" date="2022-04" db="EMBL/GenBank/DDBJ databases">
        <title>Chromosome-level reference genomes for two strains of Caenorhabditis briggsae: an improved platform for comparative genomics.</title>
        <authorList>
            <person name="Stevens L."/>
            <person name="Andersen E."/>
        </authorList>
    </citation>
    <scope>NUCLEOTIDE SEQUENCE [LARGE SCALE GENOMIC DNA]</scope>
    <source>
        <strain evidence="6">VX34</strain>
        <tissue evidence="6">Whole-organism</tissue>
    </source>
</reference>
<feature type="chain" id="PRO_5042260687" description="ShKT domain-containing protein" evidence="4">
    <location>
        <begin position="18"/>
        <end position="691"/>
    </location>
</feature>
<dbReference type="InterPro" id="IPR003582">
    <property type="entry name" value="ShKT_dom"/>
</dbReference>
<accession>A0AAE9EX91</accession>
<dbReference type="InterPro" id="IPR002900">
    <property type="entry name" value="DUF38/FTH_CAE_spp"/>
</dbReference>
<dbReference type="EMBL" id="CP092624">
    <property type="protein sequence ID" value="UMM33562.1"/>
    <property type="molecule type" value="Genomic_DNA"/>
</dbReference>
<evidence type="ECO:0000259" key="5">
    <source>
        <dbReference type="PROSITE" id="PS51670"/>
    </source>
</evidence>
<proteinExistence type="predicted"/>
<evidence type="ECO:0000256" key="3">
    <source>
        <dbReference type="PROSITE-ProRule" id="PRU01005"/>
    </source>
</evidence>
<gene>
    <name evidence="6" type="ORF">L5515_006990</name>
</gene>
<keyword evidence="1 4" id="KW-0732">Signal</keyword>
<dbReference type="Pfam" id="PF01549">
    <property type="entry name" value="ShK"/>
    <property type="match status" value="2"/>
</dbReference>
<dbReference type="PANTHER" id="PTHR46219:SF16">
    <property type="entry name" value="SHKT DOMAIN-CONTAINING PROTEIN"/>
    <property type="match status" value="1"/>
</dbReference>
<evidence type="ECO:0000256" key="4">
    <source>
        <dbReference type="SAM" id="SignalP"/>
    </source>
</evidence>
<dbReference type="Pfam" id="PF01827">
    <property type="entry name" value="FTH"/>
    <property type="match status" value="1"/>
</dbReference>
<protein>
    <recommendedName>
        <fullName evidence="5">ShKT domain-containing protein</fullName>
    </recommendedName>
</protein>
<evidence type="ECO:0000256" key="1">
    <source>
        <dbReference type="ARBA" id="ARBA00022729"/>
    </source>
</evidence>